<dbReference type="KEGG" id="dsa:Desal_1852"/>
<protein>
    <recommendedName>
        <fullName evidence="3">DUF4136 domain-containing protein</fullName>
    </recommendedName>
</protein>
<name>C6BUA4_MARSD</name>
<sequence>MRNKLLLIFVVILSMFSLGGCSTRTAIPPTPLSAFNPSLGSFNVRVVLFQLNKSGSPERVETGSLPIAQNMIQTLAEMGYKYQPNGEVDYLIEARVGSISPKVAAHGAQQQVGFSDSLPYGPSFRRYPVLVNTWSPQIERAKSAPNTCYLVVELLVEKNKGQKETVIYSGSPDPIEVPYELGCPFAKCSQGVNQGISNFLRKRFVPTKN</sequence>
<keyword evidence="2" id="KW-1185">Reference proteome</keyword>
<dbReference type="HOGENOM" id="CLU_1298115_0_0_7"/>
<accession>C6BUA4</accession>
<reference evidence="1 2" key="1">
    <citation type="submission" date="2009-06" db="EMBL/GenBank/DDBJ databases">
        <title>Complete sequence of Desulfovibrio salexigens DSM 2638.</title>
        <authorList>
            <consortium name="US DOE Joint Genome Institute"/>
            <person name="Lucas S."/>
            <person name="Copeland A."/>
            <person name="Lapidus A."/>
            <person name="Glavina del Rio T."/>
            <person name="Tice H."/>
            <person name="Bruce D."/>
            <person name="Goodwin L."/>
            <person name="Pitluck S."/>
            <person name="Munk A.C."/>
            <person name="Brettin T."/>
            <person name="Detter J.C."/>
            <person name="Han C."/>
            <person name="Tapia R."/>
            <person name="Larimer F."/>
            <person name="Land M."/>
            <person name="Hauser L."/>
            <person name="Kyrpides N."/>
            <person name="Anderson I."/>
            <person name="Wall J.D."/>
            <person name="Arkin A.P."/>
            <person name="Dehal P."/>
            <person name="Chivian D."/>
            <person name="Giles B."/>
            <person name="Hazen T.C."/>
        </authorList>
    </citation>
    <scope>NUCLEOTIDE SEQUENCE [LARGE SCALE GENOMIC DNA]</scope>
    <source>
        <strain evidence="2">ATCC 14822 / DSM 2638 / NCIMB 8403 / VKM B-1763</strain>
    </source>
</reference>
<evidence type="ECO:0000313" key="2">
    <source>
        <dbReference type="Proteomes" id="UP000002601"/>
    </source>
</evidence>
<dbReference type="OrthoDB" id="5451532at2"/>
<dbReference type="eggNOG" id="ENOG50318G1">
    <property type="taxonomic scope" value="Bacteria"/>
</dbReference>
<dbReference type="AlphaFoldDB" id="C6BUA4"/>
<dbReference type="STRING" id="526222.Desal_1852"/>
<dbReference type="PROSITE" id="PS51257">
    <property type="entry name" value="PROKAR_LIPOPROTEIN"/>
    <property type="match status" value="1"/>
</dbReference>
<evidence type="ECO:0008006" key="3">
    <source>
        <dbReference type="Google" id="ProtNLM"/>
    </source>
</evidence>
<dbReference type="Proteomes" id="UP000002601">
    <property type="component" value="Chromosome"/>
</dbReference>
<gene>
    <name evidence="1" type="ordered locus">Desal_1852</name>
</gene>
<evidence type="ECO:0000313" key="1">
    <source>
        <dbReference type="EMBL" id="ACS79913.1"/>
    </source>
</evidence>
<organism evidence="1 2">
    <name type="scientific">Maridesulfovibrio salexigens (strain ATCC 14822 / DSM 2638 / NCIMB 8403 / VKM B-1763)</name>
    <name type="common">Desulfovibrio salexigens</name>
    <dbReference type="NCBI Taxonomy" id="526222"/>
    <lineage>
        <taxon>Bacteria</taxon>
        <taxon>Pseudomonadati</taxon>
        <taxon>Thermodesulfobacteriota</taxon>
        <taxon>Desulfovibrionia</taxon>
        <taxon>Desulfovibrionales</taxon>
        <taxon>Desulfovibrionaceae</taxon>
        <taxon>Maridesulfovibrio</taxon>
    </lineage>
</organism>
<proteinExistence type="predicted"/>
<dbReference type="EMBL" id="CP001649">
    <property type="protein sequence ID" value="ACS79913.1"/>
    <property type="molecule type" value="Genomic_DNA"/>
</dbReference>